<gene>
    <name evidence="1" type="ORF">RIF29_22575</name>
</gene>
<dbReference type="Proteomes" id="UP001372338">
    <property type="component" value="Unassembled WGS sequence"/>
</dbReference>
<dbReference type="EMBL" id="JAYWIO010000004">
    <property type="protein sequence ID" value="KAK7269822.1"/>
    <property type="molecule type" value="Genomic_DNA"/>
</dbReference>
<dbReference type="AlphaFoldDB" id="A0AAN9F4J8"/>
<comment type="caution">
    <text evidence="1">The sequence shown here is derived from an EMBL/GenBank/DDBJ whole genome shotgun (WGS) entry which is preliminary data.</text>
</comment>
<keyword evidence="2" id="KW-1185">Reference proteome</keyword>
<reference evidence="1 2" key="1">
    <citation type="submission" date="2024-01" db="EMBL/GenBank/DDBJ databases">
        <title>The genomes of 5 underutilized Papilionoideae crops provide insights into root nodulation and disease resistanc.</title>
        <authorList>
            <person name="Yuan L."/>
        </authorList>
    </citation>
    <scope>NUCLEOTIDE SEQUENCE [LARGE SCALE GENOMIC DNA]</scope>
    <source>
        <strain evidence="1">ZHUSHIDOU_FW_LH</strain>
        <tissue evidence="1">Leaf</tissue>
    </source>
</reference>
<sequence>MNHSEIVFSHMNQSFNHSCHALQACHGEISPSSHIFGVWSDSLTHTFFTHCYSHFSFLVYLPHTHNKTCNCN</sequence>
<protein>
    <submittedName>
        <fullName evidence="1">Uncharacterized protein</fullName>
    </submittedName>
</protein>
<evidence type="ECO:0000313" key="2">
    <source>
        <dbReference type="Proteomes" id="UP001372338"/>
    </source>
</evidence>
<organism evidence="1 2">
    <name type="scientific">Crotalaria pallida</name>
    <name type="common">Smooth rattlebox</name>
    <name type="synonym">Crotalaria striata</name>
    <dbReference type="NCBI Taxonomy" id="3830"/>
    <lineage>
        <taxon>Eukaryota</taxon>
        <taxon>Viridiplantae</taxon>
        <taxon>Streptophyta</taxon>
        <taxon>Embryophyta</taxon>
        <taxon>Tracheophyta</taxon>
        <taxon>Spermatophyta</taxon>
        <taxon>Magnoliopsida</taxon>
        <taxon>eudicotyledons</taxon>
        <taxon>Gunneridae</taxon>
        <taxon>Pentapetalae</taxon>
        <taxon>rosids</taxon>
        <taxon>fabids</taxon>
        <taxon>Fabales</taxon>
        <taxon>Fabaceae</taxon>
        <taxon>Papilionoideae</taxon>
        <taxon>50 kb inversion clade</taxon>
        <taxon>genistoids sensu lato</taxon>
        <taxon>core genistoids</taxon>
        <taxon>Crotalarieae</taxon>
        <taxon>Crotalaria</taxon>
    </lineage>
</organism>
<proteinExistence type="predicted"/>
<accession>A0AAN9F4J8</accession>
<name>A0AAN9F4J8_CROPI</name>
<evidence type="ECO:0000313" key="1">
    <source>
        <dbReference type="EMBL" id="KAK7269822.1"/>
    </source>
</evidence>